<dbReference type="RefSeq" id="WP_174701172.1">
    <property type="nucleotide sequence ID" value="NZ_JABURA010000001.1"/>
</dbReference>
<proteinExistence type="predicted"/>
<dbReference type="OrthoDB" id="191500at2157"/>
<dbReference type="EMBL" id="JABURA010000001">
    <property type="protein sequence ID" value="NUB89890.1"/>
    <property type="molecule type" value="Genomic_DNA"/>
</dbReference>
<evidence type="ECO:0000313" key="2">
    <source>
        <dbReference type="EMBL" id="NUB89890.1"/>
    </source>
</evidence>
<comment type="caution">
    <text evidence="2">The sequence shown here is derived from an EMBL/GenBank/DDBJ whole genome shotgun (WGS) entry which is preliminary data.</text>
</comment>
<gene>
    <name evidence="2" type="ORF">HT576_02405</name>
</gene>
<dbReference type="InterPro" id="IPR043832">
    <property type="entry name" value="DUF5809"/>
</dbReference>
<dbReference type="AlphaFoldDB" id="A0A8J8KA67"/>
<evidence type="ECO:0000256" key="1">
    <source>
        <dbReference type="SAM" id="MobiDB-lite"/>
    </source>
</evidence>
<protein>
    <submittedName>
        <fullName evidence="2">Uncharacterized protein</fullName>
    </submittedName>
</protein>
<evidence type="ECO:0000313" key="3">
    <source>
        <dbReference type="Proteomes" id="UP000728647"/>
    </source>
</evidence>
<reference evidence="2" key="1">
    <citation type="submission" date="2020-06" db="EMBL/GenBank/DDBJ databases">
        <title>Haloterrigena sp. nov., an extremely halophilic archaeon isolated from a saline sediment.</title>
        <authorList>
            <person name="Liu B.-B."/>
        </authorList>
    </citation>
    <scope>NUCLEOTIDE SEQUENCE</scope>
    <source>
        <strain evidence="2">SYSU A121-1</strain>
    </source>
</reference>
<sequence>MHTDGTFAPASAEEARDRYEEVGPAAQTVVREVAKAMEFDREEYDDRVTGDVVETARDALFASLLEVRVGTREEFEDWHEEYDGEVTVVGSENVDSVVWHAGPADDAVAATFQNEEEAAVATLRRQAFGRLYRDLVEAN</sequence>
<organism evidence="2 3">
    <name type="scientific">Haloterrigena gelatinilytica</name>
    <dbReference type="NCBI Taxonomy" id="2741724"/>
    <lineage>
        <taxon>Archaea</taxon>
        <taxon>Methanobacteriati</taxon>
        <taxon>Methanobacteriota</taxon>
        <taxon>Stenosarchaea group</taxon>
        <taxon>Halobacteria</taxon>
        <taxon>Halobacteriales</taxon>
        <taxon>Natrialbaceae</taxon>
        <taxon>Haloterrigena</taxon>
    </lineage>
</organism>
<accession>A0A8J8KA67</accession>
<name>A0A8J8KA67_9EURY</name>
<dbReference type="Pfam" id="PF19125">
    <property type="entry name" value="DUF5809"/>
    <property type="match status" value="1"/>
</dbReference>
<dbReference type="Proteomes" id="UP000728647">
    <property type="component" value="Unassembled WGS sequence"/>
</dbReference>
<feature type="region of interest" description="Disordered" evidence="1">
    <location>
        <begin position="1"/>
        <end position="22"/>
    </location>
</feature>